<evidence type="ECO:0000256" key="9">
    <source>
        <dbReference type="PROSITE-ProRule" id="PRU00175"/>
    </source>
</evidence>
<comment type="caution">
    <text evidence="11">The sequence shown here is derived from an EMBL/GenBank/DDBJ whole genome shotgun (WGS) entry which is preliminary data.</text>
</comment>
<reference evidence="11 12" key="1">
    <citation type="journal article" date="2020" name="bioRxiv">
        <title>Sequence and annotation of 42 cannabis genomes reveals extensive copy number variation in cannabinoid synthesis and pathogen resistance genes.</title>
        <authorList>
            <person name="Mckernan K.J."/>
            <person name="Helbert Y."/>
            <person name="Kane L.T."/>
            <person name="Ebling H."/>
            <person name="Zhang L."/>
            <person name="Liu B."/>
            <person name="Eaton Z."/>
            <person name="Mclaughlin S."/>
            <person name="Kingan S."/>
            <person name="Baybayan P."/>
            <person name="Concepcion G."/>
            <person name="Jordan M."/>
            <person name="Riva A."/>
            <person name="Barbazuk W."/>
            <person name="Harkins T."/>
        </authorList>
    </citation>
    <scope>NUCLEOTIDE SEQUENCE [LARGE SCALE GENOMIC DNA]</scope>
    <source>
        <strain evidence="12">cv. Jamaican Lion 4</strain>
        <tissue evidence="11">Leaf</tissue>
    </source>
</reference>
<evidence type="ECO:0000256" key="5">
    <source>
        <dbReference type="ARBA" id="ARBA00022833"/>
    </source>
</evidence>
<dbReference type="Pfam" id="PF13639">
    <property type="entry name" value="zf-RING_2"/>
    <property type="match status" value="1"/>
</dbReference>
<keyword evidence="2" id="KW-0812">Transmembrane</keyword>
<keyword evidence="5" id="KW-0862">Zinc</keyword>
<keyword evidence="6" id="KW-1133">Transmembrane helix</keyword>
<keyword evidence="4 9" id="KW-0863">Zinc-finger</keyword>
<evidence type="ECO:0000256" key="1">
    <source>
        <dbReference type="ARBA" id="ARBA00004370"/>
    </source>
</evidence>
<protein>
    <recommendedName>
        <fullName evidence="10">RING-type domain-containing protein</fullName>
    </recommendedName>
</protein>
<dbReference type="EMBL" id="JAATIQ010000094">
    <property type="protein sequence ID" value="KAF4384074.1"/>
    <property type="molecule type" value="Genomic_DNA"/>
</dbReference>
<keyword evidence="3" id="KW-0479">Metal-binding</keyword>
<dbReference type="InterPro" id="IPR013083">
    <property type="entry name" value="Znf_RING/FYVE/PHD"/>
</dbReference>
<evidence type="ECO:0000256" key="3">
    <source>
        <dbReference type="ARBA" id="ARBA00022723"/>
    </source>
</evidence>
<dbReference type="InterPro" id="IPR001841">
    <property type="entry name" value="Znf_RING"/>
</dbReference>
<dbReference type="PROSITE" id="PS50089">
    <property type="entry name" value="ZF_RING_2"/>
    <property type="match status" value="1"/>
</dbReference>
<evidence type="ECO:0000256" key="8">
    <source>
        <dbReference type="ARBA" id="ARBA00024209"/>
    </source>
</evidence>
<dbReference type="AlphaFoldDB" id="A0A7J6GMC3"/>
<accession>A0A7J6GMC3</accession>
<dbReference type="PANTHER" id="PTHR46539:SF1">
    <property type="entry name" value="E3 UBIQUITIN-PROTEIN LIGASE ATL42"/>
    <property type="match status" value="1"/>
</dbReference>
<keyword evidence="7" id="KW-0472">Membrane</keyword>
<evidence type="ECO:0000256" key="7">
    <source>
        <dbReference type="ARBA" id="ARBA00023136"/>
    </source>
</evidence>
<comment type="similarity">
    <text evidence="8">Belongs to the RING-type zinc finger family. ATL subfamily.</text>
</comment>
<evidence type="ECO:0000256" key="2">
    <source>
        <dbReference type="ARBA" id="ARBA00022692"/>
    </source>
</evidence>
<dbReference type="Proteomes" id="UP000583929">
    <property type="component" value="Unassembled WGS sequence"/>
</dbReference>
<comment type="subcellular location">
    <subcellularLocation>
        <location evidence="1">Membrane</location>
    </subcellularLocation>
</comment>
<dbReference type="SMART" id="SM00184">
    <property type="entry name" value="RING"/>
    <property type="match status" value="1"/>
</dbReference>
<evidence type="ECO:0000259" key="10">
    <source>
        <dbReference type="PROSITE" id="PS50089"/>
    </source>
</evidence>
<proteinExistence type="inferred from homology"/>
<dbReference type="GO" id="GO:0016020">
    <property type="term" value="C:membrane"/>
    <property type="evidence" value="ECO:0007669"/>
    <property type="project" value="UniProtKB-SubCell"/>
</dbReference>
<dbReference type="GO" id="GO:0008270">
    <property type="term" value="F:zinc ion binding"/>
    <property type="evidence" value="ECO:0007669"/>
    <property type="project" value="UniProtKB-KW"/>
</dbReference>
<evidence type="ECO:0000313" key="12">
    <source>
        <dbReference type="Proteomes" id="UP000583929"/>
    </source>
</evidence>
<name>A0A7J6GMC3_CANSA</name>
<organism evidence="11 12">
    <name type="scientific">Cannabis sativa</name>
    <name type="common">Hemp</name>
    <name type="synonym">Marijuana</name>
    <dbReference type="NCBI Taxonomy" id="3483"/>
    <lineage>
        <taxon>Eukaryota</taxon>
        <taxon>Viridiplantae</taxon>
        <taxon>Streptophyta</taxon>
        <taxon>Embryophyta</taxon>
        <taxon>Tracheophyta</taxon>
        <taxon>Spermatophyta</taxon>
        <taxon>Magnoliopsida</taxon>
        <taxon>eudicotyledons</taxon>
        <taxon>Gunneridae</taxon>
        <taxon>Pentapetalae</taxon>
        <taxon>rosids</taxon>
        <taxon>fabids</taxon>
        <taxon>Rosales</taxon>
        <taxon>Cannabaceae</taxon>
        <taxon>Cannabis</taxon>
    </lineage>
</organism>
<dbReference type="PANTHER" id="PTHR46539">
    <property type="entry name" value="E3 UBIQUITIN-PROTEIN LIGASE ATL42"/>
    <property type="match status" value="1"/>
</dbReference>
<evidence type="ECO:0000256" key="4">
    <source>
        <dbReference type="ARBA" id="ARBA00022771"/>
    </source>
</evidence>
<gene>
    <name evidence="11" type="ORF">G4B88_030970</name>
</gene>
<dbReference type="SUPFAM" id="SSF57850">
    <property type="entry name" value="RING/U-box"/>
    <property type="match status" value="1"/>
</dbReference>
<sequence length="175" mass="20345">MIRAVLKSAVPIEDSRFDQRFWSLVGKPWISPMQQTNLGMLIPVCFAFVCMCMKVDHRRDDEEPPIIVVDHAKQSCIINLKHNVRRDNLKDDECVICLEPLLEDNKVVVEMKKCKHVFHLSCINDWTRINKICPVCRLRVNTVYIVTCTDVSTKSDRDTVENMLNFAIEYVFSNN</sequence>
<evidence type="ECO:0000313" key="11">
    <source>
        <dbReference type="EMBL" id="KAF4384074.1"/>
    </source>
</evidence>
<dbReference type="Gene3D" id="3.30.40.10">
    <property type="entry name" value="Zinc/RING finger domain, C3HC4 (zinc finger)"/>
    <property type="match status" value="1"/>
</dbReference>
<feature type="domain" description="RING-type" evidence="10">
    <location>
        <begin position="94"/>
        <end position="137"/>
    </location>
</feature>
<keyword evidence="12" id="KW-1185">Reference proteome</keyword>
<evidence type="ECO:0000256" key="6">
    <source>
        <dbReference type="ARBA" id="ARBA00022989"/>
    </source>
</evidence>